<dbReference type="PANTHER" id="PTHR11820">
    <property type="entry name" value="ACYLPYRUVASE"/>
    <property type="match status" value="1"/>
</dbReference>
<accession>A0ABT8DT45</accession>
<dbReference type="InterPro" id="IPR011234">
    <property type="entry name" value="Fumarylacetoacetase-like_C"/>
</dbReference>
<dbReference type="RefSeq" id="WP_290359578.1">
    <property type="nucleotide sequence ID" value="NZ_JAUHHC010000003.1"/>
</dbReference>
<evidence type="ECO:0000313" key="4">
    <source>
        <dbReference type="Proteomes" id="UP001228044"/>
    </source>
</evidence>
<dbReference type="SUPFAM" id="SSF56529">
    <property type="entry name" value="FAH"/>
    <property type="match status" value="1"/>
</dbReference>
<keyword evidence="1" id="KW-0479">Metal-binding</keyword>
<protein>
    <submittedName>
        <fullName evidence="3">Fumarylacetoacetate hydrolase family protein</fullName>
    </submittedName>
</protein>
<dbReference type="Gene3D" id="3.90.850.10">
    <property type="entry name" value="Fumarylacetoacetase-like, C-terminal domain"/>
    <property type="match status" value="1"/>
</dbReference>
<dbReference type="Proteomes" id="UP001228044">
    <property type="component" value="Unassembled WGS sequence"/>
</dbReference>
<sequence>MRIACFQSMGQRRVGLVSADGLQIAPLALPAEDARGGALALIERLSAGEPLPAAEPAQPLAGLRLEAPLPRPRRNVFCVGRNYQAHAQELSGSIFKNAPPAGMDWPIVFSKVPETVVADGAEVALPTEVSTQIDYEAELAVVIGRGGKNIAREQAMGHVFGYTIVNDVTARDVQTRHQQWHLGKSFDGFCPMGPWIVTADELDGRDTRLRCWVNEELRQDARTTDLIFDIPALIATISRGITLYPGDVIATGTPAGVGMGLVPPQYLKPDDVVRIEIDGIGTLSNRFV</sequence>
<dbReference type="PANTHER" id="PTHR11820:SF7">
    <property type="entry name" value="ACYLPYRUVASE FAHD1, MITOCHONDRIAL"/>
    <property type="match status" value="1"/>
</dbReference>
<evidence type="ECO:0000313" key="3">
    <source>
        <dbReference type="EMBL" id="MDN3921278.1"/>
    </source>
</evidence>
<evidence type="ECO:0000259" key="2">
    <source>
        <dbReference type="Pfam" id="PF01557"/>
    </source>
</evidence>
<reference evidence="3 4" key="1">
    <citation type="submission" date="2023-06" db="EMBL/GenBank/DDBJ databases">
        <title>Pelomonas sp. PFR6 16S ribosomal RNA gene Genome sequencing and assembly.</title>
        <authorList>
            <person name="Woo H."/>
        </authorList>
    </citation>
    <scope>NUCLEOTIDE SEQUENCE [LARGE SCALE GENOMIC DNA]</scope>
    <source>
        <strain evidence="3 4">PFR6</strain>
    </source>
</reference>
<dbReference type="Pfam" id="PF01557">
    <property type="entry name" value="FAA_hydrolase"/>
    <property type="match status" value="1"/>
</dbReference>
<comment type="caution">
    <text evidence="3">The sequence shown here is derived from an EMBL/GenBank/DDBJ whole genome shotgun (WGS) entry which is preliminary data.</text>
</comment>
<name>A0ABT8DT45_9BURK</name>
<dbReference type="GO" id="GO:0016787">
    <property type="term" value="F:hydrolase activity"/>
    <property type="evidence" value="ECO:0007669"/>
    <property type="project" value="UniProtKB-KW"/>
</dbReference>
<keyword evidence="4" id="KW-1185">Reference proteome</keyword>
<dbReference type="InterPro" id="IPR036663">
    <property type="entry name" value="Fumarylacetoacetase_C_sf"/>
</dbReference>
<feature type="domain" description="Fumarylacetoacetase-like C-terminal" evidence="2">
    <location>
        <begin position="76"/>
        <end position="287"/>
    </location>
</feature>
<proteinExistence type="predicted"/>
<organism evidence="3 4">
    <name type="scientific">Roseateles violae</name>
    <dbReference type="NCBI Taxonomy" id="3058042"/>
    <lineage>
        <taxon>Bacteria</taxon>
        <taxon>Pseudomonadati</taxon>
        <taxon>Pseudomonadota</taxon>
        <taxon>Betaproteobacteria</taxon>
        <taxon>Burkholderiales</taxon>
        <taxon>Sphaerotilaceae</taxon>
        <taxon>Roseateles</taxon>
    </lineage>
</organism>
<keyword evidence="3" id="KW-0378">Hydrolase</keyword>
<gene>
    <name evidence="3" type="ORF">QWJ38_13375</name>
</gene>
<evidence type="ECO:0000256" key="1">
    <source>
        <dbReference type="ARBA" id="ARBA00022723"/>
    </source>
</evidence>
<dbReference type="EMBL" id="JAUHHC010000003">
    <property type="protein sequence ID" value="MDN3921278.1"/>
    <property type="molecule type" value="Genomic_DNA"/>
</dbReference>